<keyword evidence="4 5" id="KW-0472">Membrane</keyword>
<dbReference type="InterPro" id="IPR001902">
    <property type="entry name" value="SLC26A/SulP_fam"/>
</dbReference>
<evidence type="ECO:0000313" key="9">
    <source>
        <dbReference type="WBParaSite" id="SRAE_X000031600.1"/>
    </source>
</evidence>
<reference evidence="9" key="2">
    <citation type="submission" date="2020-12" db="UniProtKB">
        <authorList>
            <consortium name="WormBaseParasite"/>
        </authorList>
    </citation>
    <scope>IDENTIFICATION</scope>
</reference>
<evidence type="ECO:0000313" key="10">
    <source>
        <dbReference type="WormBase" id="SRAE_X000031600"/>
    </source>
</evidence>
<dbReference type="OrthoDB" id="5847125at2759"/>
<dbReference type="EMBL" id="LN609530">
    <property type="protein sequence ID" value="CEF70988.1"/>
    <property type="molecule type" value="Genomic_DNA"/>
</dbReference>
<reference evidence="7 8" key="1">
    <citation type="submission" date="2014-09" db="EMBL/GenBank/DDBJ databases">
        <authorList>
            <person name="Martin A.A."/>
        </authorList>
    </citation>
    <scope>NUCLEOTIDE SEQUENCE</scope>
    <source>
        <strain evidence="8">ED321</strain>
        <strain evidence="7">ED321 Heterogonic</strain>
    </source>
</reference>
<evidence type="ECO:0000256" key="5">
    <source>
        <dbReference type="SAM" id="Phobius"/>
    </source>
</evidence>
<evidence type="ECO:0000313" key="7">
    <source>
        <dbReference type="EMBL" id="CEF70988.1"/>
    </source>
</evidence>
<feature type="domain" description="SLC26A/SulP transporter" evidence="6">
    <location>
        <begin position="73"/>
        <end position="174"/>
    </location>
</feature>
<keyword evidence="3 5" id="KW-1133">Transmembrane helix</keyword>
<gene>
    <name evidence="7 9 10" type="ORF">SRAE_X000031600</name>
</gene>
<evidence type="ECO:0000259" key="6">
    <source>
        <dbReference type="Pfam" id="PF00916"/>
    </source>
</evidence>
<evidence type="ECO:0000256" key="3">
    <source>
        <dbReference type="ARBA" id="ARBA00022989"/>
    </source>
</evidence>
<proteinExistence type="predicted"/>
<dbReference type="PANTHER" id="PTHR11814">
    <property type="entry name" value="SULFATE TRANSPORTER"/>
    <property type="match status" value="1"/>
</dbReference>
<dbReference type="WormBase" id="SRAE_X000031600">
    <property type="protein sequence ID" value="SRP02086"/>
    <property type="gene ID" value="WBGene00265874"/>
</dbReference>
<dbReference type="CTD" id="36383368"/>
<evidence type="ECO:0000313" key="8">
    <source>
        <dbReference type="Proteomes" id="UP000035682"/>
    </source>
</evidence>
<evidence type="ECO:0000256" key="1">
    <source>
        <dbReference type="ARBA" id="ARBA00004141"/>
    </source>
</evidence>
<evidence type="ECO:0000256" key="4">
    <source>
        <dbReference type="ARBA" id="ARBA00023136"/>
    </source>
</evidence>
<dbReference type="GO" id="GO:0016020">
    <property type="term" value="C:membrane"/>
    <property type="evidence" value="ECO:0007669"/>
    <property type="project" value="UniProtKB-SubCell"/>
</dbReference>
<keyword evidence="8" id="KW-1185">Reference proteome</keyword>
<dbReference type="RefSeq" id="XP_024510184.1">
    <property type="nucleotide sequence ID" value="XM_024644646.1"/>
</dbReference>
<dbReference type="Pfam" id="PF00916">
    <property type="entry name" value="Sulfate_transp"/>
    <property type="match status" value="1"/>
</dbReference>
<dbReference type="InterPro" id="IPR011547">
    <property type="entry name" value="SLC26A/SulP_dom"/>
</dbReference>
<dbReference type="GO" id="GO:0055085">
    <property type="term" value="P:transmembrane transport"/>
    <property type="evidence" value="ECO:0007669"/>
    <property type="project" value="InterPro"/>
</dbReference>
<organism evidence="7">
    <name type="scientific">Strongyloides ratti</name>
    <name type="common">Parasitic roundworm</name>
    <dbReference type="NCBI Taxonomy" id="34506"/>
    <lineage>
        <taxon>Eukaryota</taxon>
        <taxon>Metazoa</taxon>
        <taxon>Ecdysozoa</taxon>
        <taxon>Nematoda</taxon>
        <taxon>Chromadorea</taxon>
        <taxon>Rhabditida</taxon>
        <taxon>Tylenchina</taxon>
        <taxon>Panagrolaimomorpha</taxon>
        <taxon>Strongyloidoidea</taxon>
        <taxon>Strongyloididae</taxon>
        <taxon>Strongyloides</taxon>
    </lineage>
</organism>
<sequence length="179" mass="20876">MVLEGDKKIKYILYTQDEFDKEFLVDNQNTNFWIKLYSKIWCFDIFYHLRKGSISDLIPGIKWIKNYKQKRLLDDSICGIFLGLFSIPEALSCGHLTNFGISYGLYTSFFAPLIYAFLGTSRHISLGMFFISSFLISKVKDNIELYLIENEDEYDEISSEEILTTITFTCGIIMDLQQE</sequence>
<name>A0A090N0N3_STRRB</name>
<dbReference type="WBParaSite" id="SRAE_X000031600.1">
    <property type="protein sequence ID" value="SRAE_X000031600.1"/>
    <property type="gene ID" value="WBGene00265874"/>
</dbReference>
<evidence type="ECO:0000256" key="2">
    <source>
        <dbReference type="ARBA" id="ARBA00022692"/>
    </source>
</evidence>
<protein>
    <submittedName>
        <fullName evidence="7 9">FI18412p1</fullName>
    </submittedName>
</protein>
<accession>A0A090N0N3</accession>
<keyword evidence="2 5" id="KW-0812">Transmembrane</keyword>
<comment type="subcellular location">
    <subcellularLocation>
        <location evidence="1">Membrane</location>
        <topology evidence="1">Multi-pass membrane protein</topology>
    </subcellularLocation>
</comment>
<dbReference type="AlphaFoldDB" id="A0A090N0N3"/>
<dbReference type="Proteomes" id="UP000035682">
    <property type="component" value="Unplaced"/>
</dbReference>
<feature type="transmembrane region" description="Helical" evidence="5">
    <location>
        <begin position="72"/>
        <end position="88"/>
    </location>
</feature>
<dbReference type="STRING" id="34506.A0A090N0N3"/>
<dbReference type="GeneID" id="36383368"/>